<gene>
    <name evidence="1" type="ORF">BDM02DRAFT_3122056</name>
</gene>
<reference evidence="1" key="1">
    <citation type="submission" date="2019-10" db="EMBL/GenBank/DDBJ databases">
        <authorList>
            <consortium name="DOE Joint Genome Institute"/>
            <person name="Kuo A."/>
            <person name="Miyauchi S."/>
            <person name="Kiss E."/>
            <person name="Drula E."/>
            <person name="Kohler A."/>
            <person name="Sanchez-Garcia M."/>
            <person name="Andreopoulos B."/>
            <person name="Barry K.W."/>
            <person name="Bonito G."/>
            <person name="Buee M."/>
            <person name="Carver A."/>
            <person name="Chen C."/>
            <person name="Cichocki N."/>
            <person name="Clum A."/>
            <person name="Culley D."/>
            <person name="Crous P.W."/>
            <person name="Fauchery L."/>
            <person name="Girlanda M."/>
            <person name="Hayes R."/>
            <person name="Keri Z."/>
            <person name="Labutti K."/>
            <person name="Lipzen A."/>
            <person name="Lombard V."/>
            <person name="Magnuson J."/>
            <person name="Maillard F."/>
            <person name="Morin E."/>
            <person name="Murat C."/>
            <person name="Nolan M."/>
            <person name="Ohm R."/>
            <person name="Pangilinan J."/>
            <person name="Pereira M."/>
            <person name="Perotto S."/>
            <person name="Peter M."/>
            <person name="Riley R."/>
            <person name="Sitrit Y."/>
            <person name="Stielow B."/>
            <person name="Szollosi G."/>
            <person name="Zifcakova L."/>
            <person name="Stursova M."/>
            <person name="Spatafora J.W."/>
            <person name="Tedersoo L."/>
            <person name="Vaario L.-M."/>
            <person name="Yamada A."/>
            <person name="Yan M."/>
            <person name="Wang P."/>
            <person name="Xu J."/>
            <person name="Bruns T."/>
            <person name="Baldrian P."/>
            <person name="Vilgalys R."/>
            <person name="Henrissat B."/>
            <person name="Grigoriev I.V."/>
            <person name="Hibbett D."/>
            <person name="Nagy L.G."/>
            <person name="Martin F.M."/>
        </authorList>
    </citation>
    <scope>NUCLEOTIDE SEQUENCE</scope>
    <source>
        <strain evidence="1">P2</strain>
    </source>
</reference>
<protein>
    <submittedName>
        <fullName evidence="1">Uncharacterized protein</fullName>
    </submittedName>
</protein>
<sequence>MDRGEKESFGILADWSAAQTGAMLPTFTQASEDLVQPQSQWSGVQGDRKTARIDVNIVLLLRATLVSRLEGFCTVLWI</sequence>
<dbReference type="Proteomes" id="UP000886501">
    <property type="component" value="Unassembled WGS sequence"/>
</dbReference>
<keyword evidence="2" id="KW-1185">Reference proteome</keyword>
<name>A0ACB6Z4P5_THEGA</name>
<dbReference type="EMBL" id="MU118145">
    <property type="protein sequence ID" value="KAF9644355.1"/>
    <property type="molecule type" value="Genomic_DNA"/>
</dbReference>
<accession>A0ACB6Z4P5</accession>
<feature type="non-terminal residue" evidence="1">
    <location>
        <position position="78"/>
    </location>
</feature>
<evidence type="ECO:0000313" key="2">
    <source>
        <dbReference type="Proteomes" id="UP000886501"/>
    </source>
</evidence>
<organism evidence="1 2">
    <name type="scientific">Thelephora ganbajun</name>
    <name type="common">Ganba fungus</name>
    <dbReference type="NCBI Taxonomy" id="370292"/>
    <lineage>
        <taxon>Eukaryota</taxon>
        <taxon>Fungi</taxon>
        <taxon>Dikarya</taxon>
        <taxon>Basidiomycota</taxon>
        <taxon>Agaricomycotina</taxon>
        <taxon>Agaricomycetes</taxon>
        <taxon>Thelephorales</taxon>
        <taxon>Thelephoraceae</taxon>
        <taxon>Thelephora</taxon>
    </lineage>
</organism>
<reference evidence="1" key="2">
    <citation type="journal article" date="2020" name="Nat. Commun.">
        <title>Large-scale genome sequencing of mycorrhizal fungi provides insights into the early evolution of symbiotic traits.</title>
        <authorList>
            <person name="Miyauchi S."/>
            <person name="Kiss E."/>
            <person name="Kuo A."/>
            <person name="Drula E."/>
            <person name="Kohler A."/>
            <person name="Sanchez-Garcia M."/>
            <person name="Morin E."/>
            <person name="Andreopoulos B."/>
            <person name="Barry K.W."/>
            <person name="Bonito G."/>
            <person name="Buee M."/>
            <person name="Carver A."/>
            <person name="Chen C."/>
            <person name="Cichocki N."/>
            <person name="Clum A."/>
            <person name="Culley D."/>
            <person name="Crous P.W."/>
            <person name="Fauchery L."/>
            <person name="Girlanda M."/>
            <person name="Hayes R.D."/>
            <person name="Keri Z."/>
            <person name="LaButti K."/>
            <person name="Lipzen A."/>
            <person name="Lombard V."/>
            <person name="Magnuson J."/>
            <person name="Maillard F."/>
            <person name="Murat C."/>
            <person name="Nolan M."/>
            <person name="Ohm R.A."/>
            <person name="Pangilinan J."/>
            <person name="Pereira M.F."/>
            <person name="Perotto S."/>
            <person name="Peter M."/>
            <person name="Pfister S."/>
            <person name="Riley R."/>
            <person name="Sitrit Y."/>
            <person name="Stielow J.B."/>
            <person name="Szollosi G."/>
            <person name="Zifcakova L."/>
            <person name="Stursova M."/>
            <person name="Spatafora J.W."/>
            <person name="Tedersoo L."/>
            <person name="Vaario L.M."/>
            <person name="Yamada A."/>
            <person name="Yan M."/>
            <person name="Wang P."/>
            <person name="Xu J."/>
            <person name="Bruns T."/>
            <person name="Baldrian P."/>
            <person name="Vilgalys R."/>
            <person name="Dunand C."/>
            <person name="Henrissat B."/>
            <person name="Grigoriev I.V."/>
            <person name="Hibbett D."/>
            <person name="Nagy L.G."/>
            <person name="Martin F.M."/>
        </authorList>
    </citation>
    <scope>NUCLEOTIDE SEQUENCE</scope>
    <source>
        <strain evidence="1">P2</strain>
    </source>
</reference>
<comment type="caution">
    <text evidence="1">The sequence shown here is derived from an EMBL/GenBank/DDBJ whole genome shotgun (WGS) entry which is preliminary data.</text>
</comment>
<evidence type="ECO:0000313" key="1">
    <source>
        <dbReference type="EMBL" id="KAF9644355.1"/>
    </source>
</evidence>
<proteinExistence type="predicted"/>